<dbReference type="InterPro" id="IPR049883">
    <property type="entry name" value="NOTCH1_EGF-like"/>
</dbReference>
<dbReference type="SUPFAM" id="SSF57196">
    <property type="entry name" value="EGF/Laminin"/>
    <property type="match status" value="1"/>
</dbReference>
<gene>
    <name evidence="4" type="primary">fbln1_0</name>
    <name evidence="4" type="ORF">FJT64_016265</name>
</gene>
<dbReference type="OrthoDB" id="5985519at2759"/>
<comment type="caution">
    <text evidence="4">The sequence shown here is derived from an EMBL/GenBank/DDBJ whole genome shotgun (WGS) entry which is preliminary data.</text>
</comment>
<proteinExistence type="predicted"/>
<reference evidence="4 5" key="1">
    <citation type="submission" date="2019-07" db="EMBL/GenBank/DDBJ databases">
        <title>Draft genome assembly of a fouling barnacle, Amphibalanus amphitrite (Darwin, 1854): The first reference genome for Thecostraca.</title>
        <authorList>
            <person name="Kim W."/>
        </authorList>
    </citation>
    <scope>NUCLEOTIDE SEQUENCE [LARGE SCALE GENOMIC DNA]</scope>
    <source>
        <strain evidence="4">SNU_AA5</strain>
        <tissue evidence="4">Soma without cirri and trophi</tissue>
    </source>
</reference>
<keyword evidence="1" id="KW-0245">EGF-like domain</keyword>
<protein>
    <submittedName>
        <fullName evidence="4">Fibulin-1</fullName>
    </submittedName>
</protein>
<keyword evidence="5" id="KW-1185">Reference proteome</keyword>
<accession>A0A6A4X1K0</accession>
<dbReference type="Proteomes" id="UP000440578">
    <property type="component" value="Unassembled WGS sequence"/>
</dbReference>
<dbReference type="AlphaFoldDB" id="A0A6A4X1K0"/>
<evidence type="ECO:0000256" key="1">
    <source>
        <dbReference type="ARBA" id="ARBA00022536"/>
    </source>
</evidence>
<dbReference type="Gene3D" id="2.10.25.10">
    <property type="entry name" value="Laminin"/>
    <property type="match status" value="1"/>
</dbReference>
<evidence type="ECO:0000259" key="3">
    <source>
        <dbReference type="SMART" id="SM00179"/>
    </source>
</evidence>
<sequence>MVLVGLATSLDLKKSLGKGVGQFQLQVVNPFQRVIKQLNQAQEAALYAEVSQKVAVRGEYDRRRGITAEGIAEMVLNVAYTLRHHKFNEFDRRYERQWSESGRRPARNLFLRFPRPALTSLHPAVSDQCWQSLYQCLWYLNTVTKQTYTARRFDPLAQLQRTFKEPATVANVARWRAENRTRFQRLLTSHTWRCAQLHKTQTEQPDPFRSLVERFRWMTTASYFMCWYTMHQMPELAYFAERCDNYADCMQTPDSTEVGNQDPRVHSTDTPFACALYSFCPEVCCPLRTVRSLEQCTNSPLNPCMPDNRPGERDCKFDADANRHFDALITNYLNVSCRCPRGHRFSAYFRRCVDIDECYEGADDCDRTSEACLNLRGAFDCVCRYGFYWNASETACKPSGQVRLRAETALVQLRRSAQNKSLSERLRQIEVDLRRQQLRQYLEWLPFDTSRVPSLGDVSEKFGKFRKRVSEFRELVGMGMSAAWRLRSDAVVCGVMVFCVAFLAS</sequence>
<name>A0A6A4X1K0_AMPAM</name>
<keyword evidence="2" id="KW-1015">Disulfide bond</keyword>
<dbReference type="Pfam" id="PF07645">
    <property type="entry name" value="EGF_CA"/>
    <property type="match status" value="1"/>
</dbReference>
<dbReference type="SMART" id="SM00179">
    <property type="entry name" value="EGF_CA"/>
    <property type="match status" value="1"/>
</dbReference>
<evidence type="ECO:0000256" key="2">
    <source>
        <dbReference type="ARBA" id="ARBA00023157"/>
    </source>
</evidence>
<dbReference type="EMBL" id="VIIS01000112">
    <property type="protein sequence ID" value="KAF0313125.1"/>
    <property type="molecule type" value="Genomic_DNA"/>
</dbReference>
<organism evidence="4 5">
    <name type="scientific">Amphibalanus amphitrite</name>
    <name type="common">Striped barnacle</name>
    <name type="synonym">Balanus amphitrite</name>
    <dbReference type="NCBI Taxonomy" id="1232801"/>
    <lineage>
        <taxon>Eukaryota</taxon>
        <taxon>Metazoa</taxon>
        <taxon>Ecdysozoa</taxon>
        <taxon>Arthropoda</taxon>
        <taxon>Crustacea</taxon>
        <taxon>Multicrustacea</taxon>
        <taxon>Cirripedia</taxon>
        <taxon>Thoracica</taxon>
        <taxon>Thoracicalcarea</taxon>
        <taxon>Balanomorpha</taxon>
        <taxon>Balanoidea</taxon>
        <taxon>Balanidae</taxon>
        <taxon>Amphibalaninae</taxon>
        <taxon>Amphibalanus</taxon>
    </lineage>
</organism>
<feature type="domain" description="EGF-like calcium-binding" evidence="3">
    <location>
        <begin position="354"/>
        <end position="397"/>
    </location>
</feature>
<dbReference type="InterPro" id="IPR001881">
    <property type="entry name" value="EGF-like_Ca-bd_dom"/>
</dbReference>
<dbReference type="PROSITE" id="PS01187">
    <property type="entry name" value="EGF_CA"/>
    <property type="match status" value="1"/>
</dbReference>
<evidence type="ECO:0000313" key="5">
    <source>
        <dbReference type="Proteomes" id="UP000440578"/>
    </source>
</evidence>
<dbReference type="InterPro" id="IPR018097">
    <property type="entry name" value="EGF_Ca-bd_CS"/>
</dbReference>
<dbReference type="GO" id="GO:0005509">
    <property type="term" value="F:calcium ion binding"/>
    <property type="evidence" value="ECO:0007669"/>
    <property type="project" value="InterPro"/>
</dbReference>
<evidence type="ECO:0000313" key="4">
    <source>
        <dbReference type="EMBL" id="KAF0313125.1"/>
    </source>
</evidence>